<dbReference type="HOGENOM" id="CLU_1087599_0_0_1"/>
<protein>
    <submittedName>
        <fullName evidence="1">Uncharacterized protein</fullName>
    </submittedName>
</protein>
<sequence>MEQQHKGIITEPGETITSSQQFFSTNTLFLNNVGLSTNISSSTLRHTAAQISFPKANRFHTQSQFQLPTKLELPSQLGKRLYTQQGFGNKKVFQYEWQKVNAKEFPSPDRYRVRQDPGIDQLKRSFGLSWEAYSKTYLPYNKHQAPEVAKFLPGPGEYNVRQDLGQHRYQFQLKGKGKMFNDQRENGVPGPETYQPQISLTVPNRFSKISLGIGEKKNPFQSMSFTPGPGRYEQNSAFDKVSKKREFITKPGERRPFI</sequence>
<dbReference type="AlphaFoldDB" id="A0C2A9"/>
<dbReference type="eggNOG" id="ENOG502SSNN">
    <property type="taxonomic scope" value="Eukaryota"/>
</dbReference>
<gene>
    <name evidence="1" type="ORF">GSPATT00034403001</name>
</gene>
<dbReference type="InParanoid" id="A0C2A9"/>
<name>A0C2A9_PARTE</name>
<dbReference type="RefSeq" id="XP_001432323.1">
    <property type="nucleotide sequence ID" value="XM_001432286.1"/>
</dbReference>
<evidence type="ECO:0000313" key="1">
    <source>
        <dbReference type="EMBL" id="CAK64926.1"/>
    </source>
</evidence>
<dbReference type="GeneID" id="5018108"/>
<dbReference type="EMBL" id="CT868035">
    <property type="protein sequence ID" value="CAK64926.1"/>
    <property type="molecule type" value="Genomic_DNA"/>
</dbReference>
<dbReference type="OrthoDB" id="282867at2759"/>
<proteinExistence type="predicted"/>
<evidence type="ECO:0000313" key="2">
    <source>
        <dbReference type="Proteomes" id="UP000000600"/>
    </source>
</evidence>
<dbReference type="InterPro" id="IPR010736">
    <property type="entry name" value="SHIPPO-rpt"/>
</dbReference>
<dbReference type="Pfam" id="PF07004">
    <property type="entry name" value="SHIPPO-rpt"/>
    <property type="match status" value="2"/>
</dbReference>
<dbReference type="KEGG" id="ptm:GSPATT00034403001"/>
<reference evidence="1 2" key="1">
    <citation type="journal article" date="2006" name="Nature">
        <title>Global trends of whole-genome duplications revealed by the ciliate Paramecium tetraurelia.</title>
        <authorList>
            <consortium name="Genoscope"/>
            <person name="Aury J.-M."/>
            <person name="Jaillon O."/>
            <person name="Duret L."/>
            <person name="Noel B."/>
            <person name="Jubin C."/>
            <person name="Porcel B.M."/>
            <person name="Segurens B."/>
            <person name="Daubin V."/>
            <person name="Anthouard V."/>
            <person name="Aiach N."/>
            <person name="Arnaiz O."/>
            <person name="Billaut A."/>
            <person name="Beisson J."/>
            <person name="Blanc I."/>
            <person name="Bouhouche K."/>
            <person name="Camara F."/>
            <person name="Duharcourt S."/>
            <person name="Guigo R."/>
            <person name="Gogendeau D."/>
            <person name="Katinka M."/>
            <person name="Keller A.-M."/>
            <person name="Kissmehl R."/>
            <person name="Klotz C."/>
            <person name="Koll F."/>
            <person name="Le Moue A."/>
            <person name="Lepere C."/>
            <person name="Malinsky S."/>
            <person name="Nowacki M."/>
            <person name="Nowak J.K."/>
            <person name="Plattner H."/>
            <person name="Poulain J."/>
            <person name="Ruiz F."/>
            <person name="Serrano V."/>
            <person name="Zagulski M."/>
            <person name="Dessen P."/>
            <person name="Betermier M."/>
            <person name="Weissenbach J."/>
            <person name="Scarpelli C."/>
            <person name="Schachter V."/>
            <person name="Sperling L."/>
            <person name="Meyer E."/>
            <person name="Cohen J."/>
            <person name="Wincker P."/>
        </authorList>
    </citation>
    <scope>NUCLEOTIDE SEQUENCE [LARGE SCALE GENOMIC DNA]</scope>
    <source>
        <strain evidence="1 2">Stock d4-2</strain>
    </source>
</reference>
<keyword evidence="2" id="KW-1185">Reference proteome</keyword>
<dbReference type="Proteomes" id="UP000000600">
    <property type="component" value="Unassembled WGS sequence"/>
</dbReference>
<accession>A0C2A9</accession>
<organism evidence="1 2">
    <name type="scientific">Paramecium tetraurelia</name>
    <dbReference type="NCBI Taxonomy" id="5888"/>
    <lineage>
        <taxon>Eukaryota</taxon>
        <taxon>Sar</taxon>
        <taxon>Alveolata</taxon>
        <taxon>Ciliophora</taxon>
        <taxon>Intramacronucleata</taxon>
        <taxon>Oligohymenophorea</taxon>
        <taxon>Peniculida</taxon>
        <taxon>Parameciidae</taxon>
        <taxon>Paramecium</taxon>
    </lineage>
</organism>
<dbReference type="OMA" id="PFQSMSF"/>